<dbReference type="Proteomes" id="UP000238937">
    <property type="component" value="Unassembled WGS sequence"/>
</dbReference>
<sequence length="201" mass="21165">MHLLSTKNFGAASFTKSLIALIGGTLGFSLIASAPARSAILTYNGTTNSGGTTFEAFVFGAEASPFDVFHFRVDTTGRYDFSSSSTPWQNVISLYEDSFNPSNSFSNLLNSSTQSPISGVSTSTFFVPSLFAGTDYFLVTSGYKSTDFGSFTNTISGVGNISPSTTTAVPEPFSIVGTLIGGTAALRMRKKLVQCQNSILG</sequence>
<dbReference type="AlphaFoldDB" id="A0A2T1GIW8"/>
<keyword evidence="2" id="KW-1185">Reference proteome</keyword>
<organism evidence="1 2">
    <name type="scientific">Chamaesiphon polymorphus CCALA 037</name>
    <dbReference type="NCBI Taxonomy" id="2107692"/>
    <lineage>
        <taxon>Bacteria</taxon>
        <taxon>Bacillati</taxon>
        <taxon>Cyanobacteriota</taxon>
        <taxon>Cyanophyceae</taxon>
        <taxon>Gomontiellales</taxon>
        <taxon>Chamaesiphonaceae</taxon>
        <taxon>Chamaesiphon</taxon>
    </lineage>
</organism>
<reference evidence="1 2" key="1">
    <citation type="submission" date="2018-03" db="EMBL/GenBank/DDBJ databases">
        <title>The ancient ancestry and fast evolution of plastids.</title>
        <authorList>
            <person name="Moore K.R."/>
            <person name="Magnabosco C."/>
            <person name="Momper L."/>
            <person name="Gold D.A."/>
            <person name="Bosak T."/>
            <person name="Fournier G.P."/>
        </authorList>
    </citation>
    <scope>NUCLEOTIDE SEQUENCE [LARGE SCALE GENOMIC DNA]</scope>
    <source>
        <strain evidence="1 2">CCALA 037</strain>
    </source>
</reference>
<dbReference type="RefSeq" id="WP_106302223.1">
    <property type="nucleotide sequence ID" value="NZ_PVWO01000065.1"/>
</dbReference>
<proteinExistence type="predicted"/>
<comment type="caution">
    <text evidence="1">The sequence shown here is derived from an EMBL/GenBank/DDBJ whole genome shotgun (WGS) entry which is preliminary data.</text>
</comment>
<protein>
    <recommendedName>
        <fullName evidence="3">PEP-CTERM sorting domain-containing protein</fullName>
    </recommendedName>
</protein>
<dbReference type="OrthoDB" id="486996at2"/>
<evidence type="ECO:0000313" key="2">
    <source>
        <dbReference type="Proteomes" id="UP000238937"/>
    </source>
</evidence>
<dbReference type="EMBL" id="PVWO01000065">
    <property type="protein sequence ID" value="PSB57701.1"/>
    <property type="molecule type" value="Genomic_DNA"/>
</dbReference>
<name>A0A2T1GIW8_9CYAN</name>
<accession>A0A2T1GIW8</accession>
<dbReference type="InterPro" id="IPR013424">
    <property type="entry name" value="Ice-binding_C"/>
</dbReference>
<evidence type="ECO:0000313" key="1">
    <source>
        <dbReference type="EMBL" id="PSB57701.1"/>
    </source>
</evidence>
<gene>
    <name evidence="1" type="ORF">C7B77_07395</name>
</gene>
<dbReference type="NCBIfam" id="TIGR02595">
    <property type="entry name" value="PEP_CTERM"/>
    <property type="match status" value="1"/>
</dbReference>
<evidence type="ECO:0008006" key="3">
    <source>
        <dbReference type="Google" id="ProtNLM"/>
    </source>
</evidence>